<accession>A0A2P4ZUT0</accession>
<protein>
    <submittedName>
        <fullName evidence="1">Uncharacterized protein</fullName>
    </submittedName>
</protein>
<name>A0A2P4ZUT0_9HYPO</name>
<organism evidence="1 2">
    <name type="scientific">Trichoderma gamsii</name>
    <dbReference type="NCBI Taxonomy" id="398673"/>
    <lineage>
        <taxon>Eukaryota</taxon>
        <taxon>Fungi</taxon>
        <taxon>Dikarya</taxon>
        <taxon>Ascomycota</taxon>
        <taxon>Pezizomycotina</taxon>
        <taxon>Sordariomycetes</taxon>
        <taxon>Hypocreomycetidae</taxon>
        <taxon>Hypocreales</taxon>
        <taxon>Hypocreaceae</taxon>
        <taxon>Trichoderma</taxon>
    </lineage>
</organism>
<dbReference type="AlphaFoldDB" id="A0A2P4ZUT0"/>
<sequence>MPRRLRWLIPAVRFATESRPSILNSDLDSDQEEKRPDYADIYDALSSIGLLDPGTRRLNEPKLLELSDDIRAHLLEGASLGDSAEIIKRTLRELVIDESGAIPVLDFATIQNARLDKLLSDMLTLGHQQALLPPRSRVDTFMAERLQRLWIARFREKYFSIDQIRHQNLSKSSRLKDIMFNDAATDGWGLWQAEGSETTLSGLESNLQFRPGQYTIRQYGHKQNPKNRLHRIIVTLERIAGQPSMADLAKVPRPSQMDDWVLFEKFEGEMIRQNHGEQSFLDWKVMKAQERMEQQQWRRALEVGAALTTARHARYSYGMRDLGVKQTT</sequence>
<dbReference type="Proteomes" id="UP000054821">
    <property type="component" value="Unassembled WGS sequence"/>
</dbReference>
<evidence type="ECO:0000313" key="2">
    <source>
        <dbReference type="Proteomes" id="UP000054821"/>
    </source>
</evidence>
<comment type="caution">
    <text evidence="1">The sequence shown here is derived from an EMBL/GenBank/DDBJ whole genome shotgun (WGS) entry which is preliminary data.</text>
</comment>
<dbReference type="RefSeq" id="XP_018664448.1">
    <property type="nucleotide sequence ID" value="XM_018802530.1"/>
</dbReference>
<evidence type="ECO:0000313" key="1">
    <source>
        <dbReference type="EMBL" id="PON28036.1"/>
    </source>
</evidence>
<reference evidence="1 2" key="1">
    <citation type="journal article" date="2016" name="Genome Announc.">
        <title>Draft Whole-Genome Sequence of Trichoderma gamsii T6085, a Promising Biocontrol Agent of Fusarium Head Blight on Wheat.</title>
        <authorList>
            <person name="Baroncelli R."/>
            <person name="Zapparata A."/>
            <person name="Piaggeschi G."/>
            <person name="Sarrocco S."/>
            <person name="Vannacci G."/>
        </authorList>
    </citation>
    <scope>NUCLEOTIDE SEQUENCE [LARGE SCALE GENOMIC DNA]</scope>
    <source>
        <strain evidence="1 2">T6085</strain>
    </source>
</reference>
<gene>
    <name evidence="1" type="ORF">TGAM01_v203173</name>
</gene>
<proteinExistence type="predicted"/>
<keyword evidence="2" id="KW-1185">Reference proteome</keyword>
<dbReference type="EMBL" id="JPDN02000008">
    <property type="protein sequence ID" value="PON28036.1"/>
    <property type="molecule type" value="Genomic_DNA"/>
</dbReference>
<dbReference type="GeneID" id="29982613"/>